<keyword evidence="7" id="KW-0378">Hydrolase</keyword>
<evidence type="ECO:0000313" key="8">
    <source>
        <dbReference type="Proteomes" id="UP000396788"/>
    </source>
</evidence>
<evidence type="ECO:0000256" key="1">
    <source>
        <dbReference type="ARBA" id="ARBA00011975"/>
    </source>
</evidence>
<dbReference type="InterPro" id="IPR029063">
    <property type="entry name" value="SAM-dependent_MTases_sf"/>
</dbReference>
<evidence type="ECO:0000313" key="7">
    <source>
        <dbReference type="EMBL" id="VVE17719.1"/>
    </source>
</evidence>
<dbReference type="GO" id="GO:0009307">
    <property type="term" value="P:DNA restriction-modification system"/>
    <property type="evidence" value="ECO:0007669"/>
    <property type="project" value="UniProtKB-KW"/>
</dbReference>
<comment type="catalytic activity">
    <reaction evidence="6">
        <text>a 2'-deoxycytidine in DNA + S-adenosyl-L-methionine = a 5-methyl-2'-deoxycytidine in DNA + S-adenosyl-L-homocysteine + H(+)</text>
        <dbReference type="Rhea" id="RHEA:13681"/>
        <dbReference type="Rhea" id="RHEA-COMP:11369"/>
        <dbReference type="Rhea" id="RHEA-COMP:11370"/>
        <dbReference type="ChEBI" id="CHEBI:15378"/>
        <dbReference type="ChEBI" id="CHEBI:57856"/>
        <dbReference type="ChEBI" id="CHEBI:59789"/>
        <dbReference type="ChEBI" id="CHEBI:85452"/>
        <dbReference type="ChEBI" id="CHEBI:85454"/>
        <dbReference type="EC" id="2.1.1.37"/>
    </reaction>
</comment>
<proteinExistence type="predicted"/>
<keyword evidence="3" id="KW-0808">Transferase</keyword>
<evidence type="ECO:0000256" key="4">
    <source>
        <dbReference type="ARBA" id="ARBA00022691"/>
    </source>
</evidence>
<dbReference type="GO" id="GO:0004519">
    <property type="term" value="F:endonuclease activity"/>
    <property type="evidence" value="ECO:0007669"/>
    <property type="project" value="UniProtKB-KW"/>
</dbReference>
<evidence type="ECO:0000256" key="2">
    <source>
        <dbReference type="ARBA" id="ARBA00022603"/>
    </source>
</evidence>
<dbReference type="GO" id="GO:0003677">
    <property type="term" value="F:DNA binding"/>
    <property type="evidence" value="ECO:0007669"/>
    <property type="project" value="TreeGrafter"/>
</dbReference>
<dbReference type="InterPro" id="IPR050390">
    <property type="entry name" value="C5-Methyltransferase"/>
</dbReference>
<dbReference type="Proteomes" id="UP000396788">
    <property type="component" value="Unassembled WGS sequence"/>
</dbReference>
<dbReference type="InterPro" id="IPR001525">
    <property type="entry name" value="C5_MeTfrase"/>
</dbReference>
<keyword evidence="2" id="KW-0489">Methyltransferase</keyword>
<dbReference type="GO" id="GO:0044027">
    <property type="term" value="P:negative regulation of gene expression via chromosomal CpG island methylation"/>
    <property type="evidence" value="ECO:0007669"/>
    <property type="project" value="TreeGrafter"/>
</dbReference>
<dbReference type="GO" id="GO:0032259">
    <property type="term" value="P:methylation"/>
    <property type="evidence" value="ECO:0007669"/>
    <property type="project" value="UniProtKB-KW"/>
</dbReference>
<dbReference type="PRINTS" id="PR00105">
    <property type="entry name" value="C5METTRFRASE"/>
</dbReference>
<sequence length="602" mass="66192">MVGRAPRPPKTSEQTCMENQMKRDSVFDIQAQPRRRQMLLDIQEKIIVDLFAGGGGMSEGIELALNRHPDFALNHNADAISMHAANHPQTHHLIADVREVNPYHVADGRTVGLLHLSPDCRDHSQAKGGQPRDRKIRALSWVAIYWAGTVRPECISLENVSPILRWGPLVAKRDPKTGRVVKLDGTVASKGEYVPLRAQFLVPDRKRLGETWKRFVAILRGMGYVVDWRVDRACNQGVATFRERLMMYARCDGEPIVWPEATHAKDPTDDKLPFKPAADAIDFSIPGKSIFGRKKSLADATQRRLAVGIGRHVLSEANPFIISLTHQGGDRVHPITHPLPTITSAHRGEFAFAAPVLVQTSYGERKGQAPRVLDLKQPLGTIVAGGGKHALGVAYLAQMNGGFNDVRGVPGRDLREPMSSITQKGSQQQLVTCHLVHLRGNCDSRSVEAPLHTISAGGQHHGLVECVLSQDDFEGAKRVAAFLRRYGVIPEGAEDDISGVLVNIRGVQYAIVDVHLRMLVPRELFTAQGFPHDYIIDRGHDGRPFSLTKQIHMCGNSVPPLWAAAYVRANLPHLVVPPDHPKAVGRGRTISGPHLGGDRLVA</sequence>
<dbReference type="EMBL" id="CABPRY010000006">
    <property type="protein sequence ID" value="VVE17719.1"/>
    <property type="molecule type" value="Genomic_DNA"/>
</dbReference>
<dbReference type="Gene3D" id="3.90.120.10">
    <property type="entry name" value="DNA Methylase, subunit A, domain 2"/>
    <property type="match status" value="1"/>
</dbReference>
<keyword evidence="7" id="KW-0540">Nuclease</keyword>
<dbReference type="GO" id="GO:0003886">
    <property type="term" value="F:DNA (cytosine-5-)-methyltransferase activity"/>
    <property type="evidence" value="ECO:0007669"/>
    <property type="project" value="UniProtKB-EC"/>
</dbReference>
<reference evidence="7 8" key="1">
    <citation type="submission" date="2019-08" db="EMBL/GenBank/DDBJ databases">
        <authorList>
            <person name="Peeters C."/>
        </authorList>
    </citation>
    <scope>NUCLEOTIDE SEQUENCE [LARGE SCALE GENOMIC DNA]</scope>
    <source>
        <strain evidence="7 8">LMG 31107</strain>
    </source>
</reference>
<accession>A0A5E4W1K7</accession>
<dbReference type="SUPFAM" id="SSF53335">
    <property type="entry name" value="S-adenosyl-L-methionine-dependent methyltransferases"/>
    <property type="match status" value="1"/>
</dbReference>
<keyword evidence="4" id="KW-0949">S-adenosyl-L-methionine</keyword>
<dbReference type="Pfam" id="PF00145">
    <property type="entry name" value="DNA_methylase"/>
    <property type="match status" value="1"/>
</dbReference>
<protein>
    <recommendedName>
        <fullName evidence="1">DNA (cytosine-5-)-methyltransferase</fullName>
        <ecNumber evidence="1">2.1.1.37</ecNumber>
    </recommendedName>
</protein>
<evidence type="ECO:0000256" key="6">
    <source>
        <dbReference type="ARBA" id="ARBA00047422"/>
    </source>
</evidence>
<dbReference type="PANTHER" id="PTHR10629:SF52">
    <property type="entry name" value="DNA (CYTOSINE-5)-METHYLTRANSFERASE 1"/>
    <property type="match status" value="1"/>
</dbReference>
<evidence type="ECO:0000256" key="3">
    <source>
        <dbReference type="ARBA" id="ARBA00022679"/>
    </source>
</evidence>
<evidence type="ECO:0000256" key="5">
    <source>
        <dbReference type="ARBA" id="ARBA00022747"/>
    </source>
</evidence>
<dbReference type="AlphaFoldDB" id="A0A5E4W1K7"/>
<keyword evidence="7" id="KW-0255">Endonuclease</keyword>
<dbReference type="PANTHER" id="PTHR10629">
    <property type="entry name" value="CYTOSINE-SPECIFIC METHYLTRANSFERASE"/>
    <property type="match status" value="1"/>
</dbReference>
<organism evidence="7 8">
    <name type="scientific">Pandoraea cepalis</name>
    <dbReference type="NCBI Taxonomy" id="2508294"/>
    <lineage>
        <taxon>Bacteria</taxon>
        <taxon>Pseudomonadati</taxon>
        <taxon>Pseudomonadota</taxon>
        <taxon>Betaproteobacteria</taxon>
        <taxon>Burkholderiales</taxon>
        <taxon>Burkholderiaceae</taxon>
        <taxon>Pandoraea</taxon>
    </lineage>
</organism>
<name>A0A5E4W1K7_9BURK</name>
<keyword evidence="5" id="KW-0680">Restriction system</keyword>
<dbReference type="Gene3D" id="3.40.50.150">
    <property type="entry name" value="Vaccinia Virus protein VP39"/>
    <property type="match status" value="1"/>
</dbReference>
<gene>
    <name evidence="7" type="ORF">PCE31107_02983</name>
</gene>
<dbReference type="EC" id="2.1.1.37" evidence="1"/>